<protein>
    <submittedName>
        <fullName evidence="1">Uncharacterized protein</fullName>
    </submittedName>
</protein>
<reference evidence="1 2" key="1">
    <citation type="journal article" date="2012" name="Mol. Microbiol.">
        <title>The genetic and structural basis of two distinct terminal side branch residues in stewartan and amylovoran exopolysaccharides and their potential role in host adaptation.</title>
        <authorList>
            <person name="Wang X."/>
            <person name="Yang F."/>
            <person name="von Bodman S.B."/>
        </authorList>
    </citation>
    <scope>NUCLEOTIDE SEQUENCE [LARGE SCALE GENOMIC DNA]</scope>
    <source>
        <strain evidence="1 2">DC283</strain>
    </source>
</reference>
<evidence type="ECO:0000313" key="1">
    <source>
        <dbReference type="EMBL" id="EHT98210.1"/>
    </source>
</evidence>
<name>H3RKG9_PANSE</name>
<dbReference type="Proteomes" id="UP000005050">
    <property type="component" value="Unassembled WGS sequence"/>
</dbReference>
<gene>
    <name evidence="1" type="ORF">CKS_3071</name>
</gene>
<organism evidence="1 2">
    <name type="scientific">Pantoea stewartii subsp. stewartii DC283</name>
    <dbReference type="NCBI Taxonomy" id="660596"/>
    <lineage>
        <taxon>Bacteria</taxon>
        <taxon>Pseudomonadati</taxon>
        <taxon>Pseudomonadota</taxon>
        <taxon>Gammaproteobacteria</taxon>
        <taxon>Enterobacterales</taxon>
        <taxon>Erwiniaceae</taxon>
        <taxon>Pantoea</taxon>
    </lineage>
</organism>
<sequence>MGAKLRSKGSAATALVASLLADVFNGHLTSRCLLTCIRSL</sequence>
<proteinExistence type="predicted"/>
<evidence type="ECO:0000313" key="2">
    <source>
        <dbReference type="Proteomes" id="UP000005050"/>
    </source>
</evidence>
<dbReference type="EMBL" id="AHIE01000038">
    <property type="protein sequence ID" value="EHT98210.1"/>
    <property type="molecule type" value="Genomic_DNA"/>
</dbReference>
<dbReference type="AlphaFoldDB" id="H3RKG9"/>
<comment type="caution">
    <text evidence="1">The sequence shown here is derived from an EMBL/GenBank/DDBJ whole genome shotgun (WGS) entry which is preliminary data.</text>
</comment>
<accession>H3RKG9</accession>
<dbReference type="PATRIC" id="fig|660596.6.peg.4886"/>